<gene>
    <name evidence="2" type="ORF">CGC53_07895</name>
</gene>
<proteinExistence type="predicted"/>
<dbReference type="RefSeq" id="WP_095914301.1">
    <property type="nucleotide sequence ID" value="NZ_CAUQQP010000013.1"/>
</dbReference>
<feature type="transmembrane region" description="Helical" evidence="1">
    <location>
        <begin position="45"/>
        <end position="67"/>
    </location>
</feature>
<keyword evidence="3" id="KW-1185">Reference proteome</keyword>
<dbReference type="Proteomes" id="UP000217276">
    <property type="component" value="Chromosome"/>
</dbReference>
<feature type="transmembrane region" description="Helical" evidence="1">
    <location>
        <begin position="120"/>
        <end position="140"/>
    </location>
</feature>
<feature type="transmembrane region" description="Helical" evidence="1">
    <location>
        <begin position="12"/>
        <end position="33"/>
    </location>
</feature>
<accession>A0A250FE12</accession>
<organism evidence="2 3">
    <name type="scientific">Capnocytophaga leadbetteri</name>
    <dbReference type="NCBI Taxonomy" id="327575"/>
    <lineage>
        <taxon>Bacteria</taxon>
        <taxon>Pseudomonadati</taxon>
        <taxon>Bacteroidota</taxon>
        <taxon>Flavobacteriia</taxon>
        <taxon>Flavobacteriales</taxon>
        <taxon>Flavobacteriaceae</taxon>
        <taxon>Capnocytophaga</taxon>
    </lineage>
</organism>
<dbReference type="AlphaFoldDB" id="A0A250FE12"/>
<dbReference type="KEGG" id="clk:CGC53_07895"/>
<keyword evidence="1" id="KW-1133">Transmembrane helix</keyword>
<keyword evidence="1" id="KW-0812">Transmembrane</keyword>
<reference evidence="3" key="1">
    <citation type="submission" date="2017-06" db="EMBL/GenBank/DDBJ databases">
        <title>Capnocytophaga spp. assemblies.</title>
        <authorList>
            <person name="Gulvik C.A."/>
        </authorList>
    </citation>
    <scope>NUCLEOTIDE SEQUENCE [LARGE SCALE GENOMIC DNA]</scope>
    <source>
        <strain evidence="3">H6253</strain>
    </source>
</reference>
<evidence type="ECO:0008006" key="4">
    <source>
        <dbReference type="Google" id="ProtNLM"/>
    </source>
</evidence>
<dbReference type="EMBL" id="CP022384">
    <property type="protein sequence ID" value="ATA82267.1"/>
    <property type="molecule type" value="Genomic_DNA"/>
</dbReference>
<protein>
    <recommendedName>
        <fullName evidence="4">50S ribosomal protein L27</fullName>
    </recommendedName>
</protein>
<evidence type="ECO:0000256" key="1">
    <source>
        <dbReference type="SAM" id="Phobius"/>
    </source>
</evidence>
<sequence>MYQLIKEVHSLSAYIVLVVLFLSTTNALIGYFTKKETYQVKDLRLNLFALIFAHIQLLLGLLLYVLTPLLASWQEGKMVMKTSLLRLLLLEHPLVMITAVVLITIGWSKHKKQDTPRAKFAKIALFYGIAFVLVLSRLPWKLWWGLI</sequence>
<evidence type="ECO:0000313" key="2">
    <source>
        <dbReference type="EMBL" id="ATA82267.1"/>
    </source>
</evidence>
<evidence type="ECO:0000313" key="3">
    <source>
        <dbReference type="Proteomes" id="UP000217276"/>
    </source>
</evidence>
<keyword evidence="1" id="KW-0472">Membrane</keyword>
<name>A0A250FE12_9FLAO</name>
<feature type="transmembrane region" description="Helical" evidence="1">
    <location>
        <begin position="87"/>
        <end position="108"/>
    </location>
</feature>